<sequence>MRVLMLPWLAHGHISPYLELAKNLTSRNFTIYLCSTPMNLTSIQKRITQKQSLSIKLVQLHLPSFPDLLPHHHTTNGLPPHLMPALKSAFENSAGEFSSIVKTINPDLVIYDFNQPWVPTIAAKHSIPAVEFLTTSAVMGASALHIFFKPGVEFPFPEIQLRGFHENKFRQVVDVTLGEVNQEQSPLAAMEKSFKIILFNTCRELEGKYIDYLSVLTGKKIVPAGPPVQETVSETEKTEVINWLDKKKDSSTVFVSFGSEYFLSKVEIEEVAHGLELSGVNFIWVVRFPVGEKTRVEEALPKGFLDRIGERGLVVEGWAPQLQILAHSSTGGFVSHCGWNSVLESLKFGVPIVAVPMQLDQPLNARLVEDVGVGVEVEREEDGRLNKYEIAKVIKKIVVEESGEGIRVKAKEFSENIRLRGEEKIDELVEELVQLCKEFD</sequence>
<dbReference type="EMBL" id="CM037161">
    <property type="protein sequence ID" value="KAH7856198.1"/>
    <property type="molecule type" value="Genomic_DNA"/>
</dbReference>
<keyword evidence="2" id="KW-1185">Reference proteome</keyword>
<name>A0ACB7YSJ0_9ERIC</name>
<evidence type="ECO:0000313" key="1">
    <source>
        <dbReference type="EMBL" id="KAH7856198.1"/>
    </source>
</evidence>
<gene>
    <name evidence="1" type="ORF">Vadar_033838</name>
</gene>
<accession>A0ACB7YSJ0</accession>
<organism evidence="1 2">
    <name type="scientific">Vaccinium darrowii</name>
    <dbReference type="NCBI Taxonomy" id="229202"/>
    <lineage>
        <taxon>Eukaryota</taxon>
        <taxon>Viridiplantae</taxon>
        <taxon>Streptophyta</taxon>
        <taxon>Embryophyta</taxon>
        <taxon>Tracheophyta</taxon>
        <taxon>Spermatophyta</taxon>
        <taxon>Magnoliopsida</taxon>
        <taxon>eudicotyledons</taxon>
        <taxon>Gunneridae</taxon>
        <taxon>Pentapetalae</taxon>
        <taxon>asterids</taxon>
        <taxon>Ericales</taxon>
        <taxon>Ericaceae</taxon>
        <taxon>Vaccinioideae</taxon>
        <taxon>Vaccinieae</taxon>
        <taxon>Vaccinium</taxon>
    </lineage>
</organism>
<proteinExistence type="predicted"/>
<reference evidence="1 2" key="1">
    <citation type="journal article" date="2021" name="Hortic Res">
        <title>High-quality reference genome and annotation aids understanding of berry development for evergreen blueberry (Vaccinium darrowii).</title>
        <authorList>
            <person name="Yu J."/>
            <person name="Hulse-Kemp A.M."/>
            <person name="Babiker E."/>
            <person name="Staton M."/>
        </authorList>
    </citation>
    <scope>NUCLEOTIDE SEQUENCE [LARGE SCALE GENOMIC DNA]</scope>
    <source>
        <strain evidence="2">cv. NJ 8807/NJ 8810</strain>
        <tissue evidence="1">Young leaf</tissue>
    </source>
</reference>
<dbReference type="Proteomes" id="UP000828048">
    <property type="component" value="Chromosome 11"/>
</dbReference>
<comment type="caution">
    <text evidence="1">The sequence shown here is derived from an EMBL/GenBank/DDBJ whole genome shotgun (WGS) entry which is preliminary data.</text>
</comment>
<protein>
    <submittedName>
        <fullName evidence="1">Uncharacterized protein</fullName>
    </submittedName>
</protein>
<evidence type="ECO:0000313" key="2">
    <source>
        <dbReference type="Proteomes" id="UP000828048"/>
    </source>
</evidence>